<dbReference type="Gene3D" id="2.40.50.140">
    <property type="entry name" value="Nucleic acid-binding proteins"/>
    <property type="match status" value="1"/>
</dbReference>
<gene>
    <name evidence="4" type="primary">RPA3</name>
</gene>
<dbReference type="GO" id="GO:0000724">
    <property type="term" value="P:double-strand break repair via homologous recombination"/>
    <property type="evidence" value="ECO:0007669"/>
    <property type="project" value="TreeGrafter"/>
</dbReference>
<name>H3AKT1_LATCH</name>
<evidence type="ECO:0000256" key="3">
    <source>
        <dbReference type="ARBA" id="ARBA00023242"/>
    </source>
</evidence>
<dbReference type="STRING" id="7897.ENSLACP00000010252"/>
<comment type="similarity">
    <text evidence="2">Belongs to the replication factor A protein 3 family.</text>
</comment>
<dbReference type="OrthoDB" id="188186at2759"/>
<reference evidence="5" key="1">
    <citation type="submission" date="2011-08" db="EMBL/GenBank/DDBJ databases">
        <title>The draft genome of Latimeria chalumnae.</title>
        <authorList>
            <person name="Di Palma F."/>
            <person name="Alfoldi J."/>
            <person name="Johnson J."/>
            <person name="Berlin A."/>
            <person name="Gnerre S."/>
            <person name="Jaffe D."/>
            <person name="MacCallum I."/>
            <person name="Young S."/>
            <person name="Walker B.J."/>
            <person name="Lander E."/>
            <person name="Lindblad-Toh K."/>
        </authorList>
    </citation>
    <scope>NUCLEOTIDE SEQUENCE [LARGE SCALE GENOMIC DNA]</scope>
    <source>
        <strain evidence="5">Wild caught</strain>
    </source>
</reference>
<dbReference type="AlphaFoldDB" id="H3AKT1"/>
<dbReference type="OMA" id="HEFPEYY"/>
<dbReference type="InParanoid" id="H3AKT1"/>
<dbReference type="GO" id="GO:0006289">
    <property type="term" value="P:nucleotide-excision repair"/>
    <property type="evidence" value="ECO:0007669"/>
    <property type="project" value="TreeGrafter"/>
</dbReference>
<dbReference type="PANTHER" id="PTHR15114:SF1">
    <property type="entry name" value="REPLICATION PROTEIN A 14 KDA SUBUNIT"/>
    <property type="match status" value="1"/>
</dbReference>
<dbReference type="RefSeq" id="XP_005999520.1">
    <property type="nucleotide sequence ID" value="XM_005999458.3"/>
</dbReference>
<organism evidence="4 5">
    <name type="scientific">Latimeria chalumnae</name>
    <name type="common">Coelacanth</name>
    <dbReference type="NCBI Taxonomy" id="7897"/>
    <lineage>
        <taxon>Eukaryota</taxon>
        <taxon>Metazoa</taxon>
        <taxon>Chordata</taxon>
        <taxon>Craniata</taxon>
        <taxon>Vertebrata</taxon>
        <taxon>Euteleostomi</taxon>
        <taxon>Coelacanthiformes</taxon>
        <taxon>Coelacanthidae</taxon>
        <taxon>Latimeria</taxon>
    </lineage>
</organism>
<keyword evidence="5" id="KW-1185">Reference proteome</keyword>
<dbReference type="GO" id="GO:0006260">
    <property type="term" value="P:DNA replication"/>
    <property type="evidence" value="ECO:0007669"/>
    <property type="project" value="InterPro"/>
</dbReference>
<dbReference type="GO" id="GO:0003697">
    <property type="term" value="F:single-stranded DNA binding"/>
    <property type="evidence" value="ECO:0007669"/>
    <property type="project" value="TreeGrafter"/>
</dbReference>
<evidence type="ECO:0000313" key="5">
    <source>
        <dbReference type="Proteomes" id="UP000008672"/>
    </source>
</evidence>
<dbReference type="HOGENOM" id="CLU_141922_0_1_1"/>
<dbReference type="CDD" id="cd04479">
    <property type="entry name" value="RPA3"/>
    <property type="match status" value="1"/>
</dbReference>
<dbReference type="GO" id="GO:0035861">
    <property type="term" value="C:site of double-strand break"/>
    <property type="evidence" value="ECO:0007669"/>
    <property type="project" value="TreeGrafter"/>
</dbReference>
<reference evidence="4" key="2">
    <citation type="submission" date="2025-08" db="UniProtKB">
        <authorList>
            <consortium name="Ensembl"/>
        </authorList>
    </citation>
    <scope>IDENTIFICATION</scope>
</reference>
<dbReference type="FunCoup" id="H3AKT1">
    <property type="interactions" value="930"/>
</dbReference>
<dbReference type="GeneTree" id="ENSGT00390000008029"/>
<comment type="subcellular location">
    <subcellularLocation>
        <location evidence="1">Nucleus</location>
    </subcellularLocation>
</comment>
<dbReference type="InterPro" id="IPR013970">
    <property type="entry name" value="Rfa2"/>
</dbReference>
<evidence type="ECO:0000256" key="2">
    <source>
        <dbReference type="ARBA" id="ARBA00009761"/>
    </source>
</evidence>
<dbReference type="CTD" id="6119"/>
<dbReference type="GO" id="GO:0005662">
    <property type="term" value="C:DNA replication factor A complex"/>
    <property type="evidence" value="ECO:0007669"/>
    <property type="project" value="TreeGrafter"/>
</dbReference>
<dbReference type="InterPro" id="IPR012340">
    <property type="entry name" value="NA-bd_OB-fold"/>
</dbReference>
<accession>H3AKT1</accession>
<evidence type="ECO:0000313" key="4">
    <source>
        <dbReference type="Ensembl" id="ENSLACP00000010252.2"/>
    </source>
</evidence>
<dbReference type="eggNOG" id="ENOG502S203">
    <property type="taxonomic scope" value="Eukaryota"/>
</dbReference>
<evidence type="ECO:0000256" key="1">
    <source>
        <dbReference type="ARBA" id="ARBA00004123"/>
    </source>
</evidence>
<dbReference type="PANTHER" id="PTHR15114">
    <property type="entry name" value="REPLICATION PROTEIN A3"/>
    <property type="match status" value="1"/>
</dbReference>
<proteinExistence type="inferred from homology"/>
<dbReference type="GO" id="GO:0006284">
    <property type="term" value="P:base-excision repair"/>
    <property type="evidence" value="ECO:0007669"/>
    <property type="project" value="TreeGrafter"/>
</dbReference>
<dbReference type="SUPFAM" id="SSF50249">
    <property type="entry name" value="Nucleic acid-binding proteins"/>
    <property type="match status" value="1"/>
</dbReference>
<dbReference type="Pfam" id="PF08661">
    <property type="entry name" value="Rep_fac-A_3"/>
    <property type="match status" value="1"/>
</dbReference>
<sequence>MEDVSMVTRTRINSSMLAQYIGKPVCFIGRVKQIHPTGTSLVLSDGEGKNATIELSEPLENELSGIIEVVGRVTSKATIAVASYLPFREDKDAFDLELYNETLKVIHEFPHCYPFSVTSSE</sequence>
<dbReference type="KEGG" id="lcm:102346821"/>
<dbReference type="GeneID" id="102346821"/>
<dbReference type="FunFam" id="2.40.50.140:FF:000395">
    <property type="entry name" value="Replication protein A3"/>
    <property type="match status" value="1"/>
</dbReference>
<reference evidence="4" key="3">
    <citation type="submission" date="2025-09" db="UniProtKB">
        <authorList>
            <consortium name="Ensembl"/>
        </authorList>
    </citation>
    <scope>IDENTIFICATION</scope>
</reference>
<dbReference type="GO" id="GO:0006298">
    <property type="term" value="P:mismatch repair"/>
    <property type="evidence" value="ECO:0007669"/>
    <property type="project" value="TreeGrafter"/>
</dbReference>
<protein>
    <submittedName>
        <fullName evidence="4">Replication protein A3</fullName>
    </submittedName>
</protein>
<dbReference type="Proteomes" id="UP000008672">
    <property type="component" value="Unassembled WGS sequence"/>
</dbReference>
<keyword evidence="3" id="KW-0539">Nucleus</keyword>
<dbReference type="Bgee" id="ENSLACG00000009032">
    <property type="expression patterns" value="Expressed in pelvic fin and 6 other cell types or tissues"/>
</dbReference>
<dbReference type="GO" id="GO:0003684">
    <property type="term" value="F:damaged DNA binding"/>
    <property type="evidence" value="ECO:0007669"/>
    <property type="project" value="TreeGrafter"/>
</dbReference>
<dbReference type="EMBL" id="AFYH01102764">
    <property type="status" value="NOT_ANNOTATED_CDS"/>
    <property type="molecule type" value="Genomic_DNA"/>
</dbReference>
<dbReference type="Ensembl" id="ENSLACT00000010330.2">
    <property type="protein sequence ID" value="ENSLACP00000010252.2"/>
    <property type="gene ID" value="ENSLACG00000009032.2"/>
</dbReference>